<sequence>MKSDILLCERSLEENDNKIGNEHYVDTLSIDKLCTKDMNGKNEDACAASIEVHIISDENVDILPHLIKRTRKDYGKEPLRALCGILELVMKIRTSRERKPSKFKVSPFLHNLRKMGKRQVSKV</sequence>
<organism evidence="1 2">
    <name type="scientific">Vitis vinifera</name>
    <name type="common">Grape</name>
    <dbReference type="NCBI Taxonomy" id="29760"/>
    <lineage>
        <taxon>Eukaryota</taxon>
        <taxon>Viridiplantae</taxon>
        <taxon>Streptophyta</taxon>
        <taxon>Embryophyta</taxon>
        <taxon>Tracheophyta</taxon>
        <taxon>Spermatophyta</taxon>
        <taxon>Magnoliopsida</taxon>
        <taxon>eudicotyledons</taxon>
        <taxon>Gunneridae</taxon>
        <taxon>Pentapetalae</taxon>
        <taxon>rosids</taxon>
        <taxon>Vitales</taxon>
        <taxon>Vitaceae</taxon>
        <taxon>Viteae</taxon>
        <taxon>Vitis</taxon>
    </lineage>
</organism>
<dbReference type="EMBL" id="QGNW01001534">
    <property type="protein sequence ID" value="RVW37535.1"/>
    <property type="molecule type" value="Genomic_DNA"/>
</dbReference>
<protein>
    <submittedName>
        <fullName evidence="1">Uncharacterized protein</fullName>
    </submittedName>
</protein>
<dbReference type="AlphaFoldDB" id="A0A438DPY7"/>
<gene>
    <name evidence="1" type="ORF">CK203_074015</name>
</gene>
<accession>A0A438DPY7</accession>
<name>A0A438DPY7_VITVI</name>
<evidence type="ECO:0000313" key="2">
    <source>
        <dbReference type="Proteomes" id="UP000288805"/>
    </source>
</evidence>
<reference evidence="1 2" key="1">
    <citation type="journal article" date="2018" name="PLoS Genet.">
        <title>Population sequencing reveals clonal diversity and ancestral inbreeding in the grapevine cultivar Chardonnay.</title>
        <authorList>
            <person name="Roach M.J."/>
            <person name="Johnson D.L."/>
            <person name="Bohlmann J."/>
            <person name="van Vuuren H.J."/>
            <person name="Jones S.J."/>
            <person name="Pretorius I.S."/>
            <person name="Schmidt S.A."/>
            <person name="Borneman A.R."/>
        </authorList>
    </citation>
    <scope>NUCLEOTIDE SEQUENCE [LARGE SCALE GENOMIC DNA]</scope>
    <source>
        <strain evidence="2">cv. Chardonnay</strain>
        <tissue evidence="1">Leaf</tissue>
    </source>
</reference>
<comment type="caution">
    <text evidence="1">The sequence shown here is derived from an EMBL/GenBank/DDBJ whole genome shotgun (WGS) entry which is preliminary data.</text>
</comment>
<proteinExistence type="predicted"/>
<dbReference type="Proteomes" id="UP000288805">
    <property type="component" value="Unassembled WGS sequence"/>
</dbReference>
<evidence type="ECO:0000313" key="1">
    <source>
        <dbReference type="EMBL" id="RVW37535.1"/>
    </source>
</evidence>